<dbReference type="AlphaFoldDB" id="A0A815LXS0"/>
<comment type="caution">
    <text evidence="2">The sequence shown here is derived from an EMBL/GenBank/DDBJ whole genome shotgun (WGS) entry which is preliminary data.</text>
</comment>
<evidence type="ECO:0000313" key="2">
    <source>
        <dbReference type="EMBL" id="CAF1416797.1"/>
    </source>
</evidence>
<feature type="domain" description="F-box" evidence="1">
    <location>
        <begin position="6"/>
        <end position="57"/>
    </location>
</feature>
<dbReference type="Gene3D" id="3.80.10.10">
    <property type="entry name" value="Ribonuclease Inhibitor"/>
    <property type="match status" value="1"/>
</dbReference>
<organism evidence="2 3">
    <name type="scientific">Rotaria sordida</name>
    <dbReference type="NCBI Taxonomy" id="392033"/>
    <lineage>
        <taxon>Eukaryota</taxon>
        <taxon>Metazoa</taxon>
        <taxon>Spiralia</taxon>
        <taxon>Gnathifera</taxon>
        <taxon>Rotifera</taxon>
        <taxon>Eurotatoria</taxon>
        <taxon>Bdelloidea</taxon>
        <taxon>Philodinida</taxon>
        <taxon>Philodinidae</taxon>
        <taxon>Rotaria</taxon>
    </lineage>
</organism>
<dbReference type="PROSITE" id="PS50181">
    <property type="entry name" value="FBOX"/>
    <property type="match status" value="1"/>
</dbReference>
<gene>
    <name evidence="2" type="ORF">SEV965_LOCUS32112</name>
</gene>
<dbReference type="InterPro" id="IPR001810">
    <property type="entry name" value="F-box_dom"/>
</dbReference>
<proteinExistence type="predicted"/>
<protein>
    <recommendedName>
        <fullName evidence="1">F-box domain-containing protein</fullName>
    </recommendedName>
</protein>
<dbReference type="EMBL" id="CAJNOU010003913">
    <property type="protein sequence ID" value="CAF1416797.1"/>
    <property type="molecule type" value="Genomic_DNA"/>
</dbReference>
<sequence length="391" mass="46323">MSMKNKYYLVTLPIEFIPRSFDHIDTETIVFVIRRVCKQLYSIANIYDRYELDFRYMFRSDLSLMARIINPKNVTSLILSNAIQTSDQIYLFISQFHIEQFIRLHSLTLINVEKELVEFQKHIMQCPLRKFSIFLTFDDIMNLQALLSSIISNIHLRAFEFSAGSWLLDEIQWPIECQLKHLTIFHHCSWDTIKLVLSHLSHLRTLVMKDVQLYNLHTNSDMTQFSYLSSLSLNSSELKFDNVEVLLSFFPRLEHLQLINHEDFSDPLLFDGFRLENLIETKLPLLKKFDFWFSNYAQHDSDEITVETVIGTFQTLFWLEDKHWIVKCDAEYKENLELFYLYSIPICRDNFDYSSQQTKGTTYFTFSSLAVSHPTNNSSTRLSIELLRQVT</sequence>
<evidence type="ECO:0000259" key="1">
    <source>
        <dbReference type="PROSITE" id="PS50181"/>
    </source>
</evidence>
<dbReference type="InterPro" id="IPR032675">
    <property type="entry name" value="LRR_dom_sf"/>
</dbReference>
<dbReference type="Proteomes" id="UP000663889">
    <property type="component" value="Unassembled WGS sequence"/>
</dbReference>
<name>A0A815LXS0_9BILA</name>
<reference evidence="2" key="1">
    <citation type="submission" date="2021-02" db="EMBL/GenBank/DDBJ databases">
        <authorList>
            <person name="Nowell W R."/>
        </authorList>
    </citation>
    <scope>NUCLEOTIDE SEQUENCE</scope>
</reference>
<dbReference type="SUPFAM" id="SSF52047">
    <property type="entry name" value="RNI-like"/>
    <property type="match status" value="1"/>
</dbReference>
<evidence type="ECO:0000313" key="3">
    <source>
        <dbReference type="Proteomes" id="UP000663889"/>
    </source>
</evidence>
<accession>A0A815LXS0</accession>